<evidence type="ECO:0000256" key="2">
    <source>
        <dbReference type="SAM" id="SignalP"/>
    </source>
</evidence>
<feature type="chain" id="PRO_5008009051" evidence="2">
    <location>
        <begin position="17"/>
        <end position="299"/>
    </location>
</feature>
<dbReference type="EMBL" id="LC099094">
    <property type="protein sequence ID" value="BAV01365.1"/>
    <property type="molecule type" value="Genomic_DNA"/>
</dbReference>
<dbReference type="AlphaFoldDB" id="A0A173M277"/>
<name>A0A173M277_BABBO</name>
<protein>
    <submittedName>
        <fullName evidence="3">Merozoite surface antigen-1</fullName>
    </submittedName>
</protein>
<evidence type="ECO:0000256" key="1">
    <source>
        <dbReference type="SAM" id="MobiDB-lite"/>
    </source>
</evidence>
<sequence>VLTFLMTAVCFAVSFAACSQESSQSAVVPPAYLPVASPRLLFEDIKTFHNLVVKLGDSVNEEIKSIFAGDNYDEDDFTKAKEGLGEMKKAADKIKTNDQFTSEGFVTADKDAESVNGTFDTLMESIVQIYHKCTALNNEFKRLFPTDTDNPEKIAELREYFKKHVYNKGEVKERALVGVGTEFLDGEHFVNIVNAAAKYYEKKQASGGSLNEENLPPSGDALPGSGELPAAGPSPQGTPTVQPTAPGVPETESSKGPAPQSPTAGNLSGQQGSPKPAGSSFTFGGLTVATLCYFVLSAF</sequence>
<feature type="region of interest" description="Disordered" evidence="1">
    <location>
        <begin position="207"/>
        <end position="278"/>
    </location>
</feature>
<proteinExistence type="predicted"/>
<accession>A0A173M277</accession>
<feature type="compositionally biased region" description="Polar residues" evidence="1">
    <location>
        <begin position="261"/>
        <end position="273"/>
    </location>
</feature>
<keyword evidence="3" id="KW-0477">Merozoite</keyword>
<evidence type="ECO:0000313" key="3">
    <source>
        <dbReference type="EMBL" id="BAV01365.1"/>
    </source>
</evidence>
<keyword evidence="2" id="KW-0732">Signal</keyword>
<gene>
    <name evidence="3" type="primary">MSA-1</name>
</gene>
<organism evidence="3">
    <name type="scientific">Babesia bovis</name>
    <dbReference type="NCBI Taxonomy" id="5865"/>
    <lineage>
        <taxon>Eukaryota</taxon>
        <taxon>Sar</taxon>
        <taxon>Alveolata</taxon>
        <taxon>Apicomplexa</taxon>
        <taxon>Aconoidasida</taxon>
        <taxon>Piroplasmida</taxon>
        <taxon>Babesiidae</taxon>
        <taxon>Babesia</taxon>
    </lineage>
</organism>
<feature type="non-terminal residue" evidence="3">
    <location>
        <position position="1"/>
    </location>
</feature>
<reference evidence="3" key="1">
    <citation type="submission" date="2015-11" db="EMBL/GenBank/DDBJ databases">
        <title>Genetic diversity of Babesia bovis MSA-1 gene in Thailand.</title>
        <authorList>
            <person name="Yokoyama N."/>
        </authorList>
    </citation>
    <scope>NUCLEOTIDE SEQUENCE</scope>
    <source>
        <strain evidence="3">Bbo-ca-C125</strain>
        <tissue evidence="3">Whole blood</tissue>
    </source>
</reference>
<feature type="signal peptide" evidence="2">
    <location>
        <begin position="1"/>
        <end position="16"/>
    </location>
</feature>